<organism evidence="2 3">
    <name type="scientific">Fontibacillus panacisegetis</name>
    <dbReference type="NCBI Taxonomy" id="670482"/>
    <lineage>
        <taxon>Bacteria</taxon>
        <taxon>Bacillati</taxon>
        <taxon>Bacillota</taxon>
        <taxon>Bacilli</taxon>
        <taxon>Bacillales</taxon>
        <taxon>Paenibacillaceae</taxon>
        <taxon>Fontibacillus</taxon>
    </lineage>
</organism>
<dbReference type="SUPFAM" id="SSF53448">
    <property type="entry name" value="Nucleotide-diphospho-sugar transferases"/>
    <property type="match status" value="1"/>
</dbReference>
<gene>
    <name evidence="2" type="ORF">SAMN04488542_108130</name>
</gene>
<proteinExistence type="predicted"/>
<dbReference type="GO" id="GO:0016740">
    <property type="term" value="F:transferase activity"/>
    <property type="evidence" value="ECO:0007669"/>
    <property type="project" value="UniProtKB-KW"/>
</dbReference>
<dbReference type="Gene3D" id="3.90.550.10">
    <property type="entry name" value="Spore Coat Polysaccharide Biosynthesis Protein SpsA, Chain A"/>
    <property type="match status" value="1"/>
</dbReference>
<dbReference type="RefSeq" id="WP_091228823.1">
    <property type="nucleotide sequence ID" value="NZ_FNBG01000008.1"/>
</dbReference>
<dbReference type="OrthoDB" id="8936324at2"/>
<evidence type="ECO:0000313" key="3">
    <source>
        <dbReference type="Proteomes" id="UP000198972"/>
    </source>
</evidence>
<keyword evidence="3" id="KW-1185">Reference proteome</keyword>
<protein>
    <submittedName>
        <fullName evidence="2">Glycosyltransferase, GT2 family</fullName>
    </submittedName>
</protein>
<dbReference type="InterPro" id="IPR001173">
    <property type="entry name" value="Glyco_trans_2-like"/>
</dbReference>
<keyword evidence="2" id="KW-0808">Transferase</keyword>
<dbReference type="Proteomes" id="UP000198972">
    <property type="component" value="Unassembled WGS sequence"/>
</dbReference>
<reference evidence="2 3" key="1">
    <citation type="submission" date="2016-10" db="EMBL/GenBank/DDBJ databases">
        <authorList>
            <person name="de Groot N.N."/>
        </authorList>
    </citation>
    <scope>NUCLEOTIDE SEQUENCE [LARGE SCALE GENOMIC DNA]</scope>
    <source>
        <strain evidence="2 3">DSM 28129</strain>
    </source>
</reference>
<evidence type="ECO:0000259" key="1">
    <source>
        <dbReference type="Pfam" id="PF00535"/>
    </source>
</evidence>
<accession>A0A1G7JWL8</accession>
<dbReference type="Pfam" id="PF00535">
    <property type="entry name" value="Glycos_transf_2"/>
    <property type="match status" value="1"/>
</dbReference>
<sequence>MKNSQRDFQRGYEAGYARGAEIGRQSFGSPFEGTSIIIPTYNRKDLLVECLDSIEAYTEQPYEIIVVDNGSNDGTVEMLRRRGGALRIGVHSQNLGFARAVNTGLMMAKGSTIVLLNNDVLVTERWLSQLLRCLNESSGAAAVGPVTNYIGGEQQMDVPYTDIPGMREFAARYNRYNPGLWRKSERLVGYCILFSRSTFEQVGYFDEGYKVGNFEDDDWMVRLRFQGKGMTIAGDTFVHHYGSMTMRELGSNGYIEVNTRNQQFFEEKWGSPHEMLNRMQPLLNAGSLRNIDFYPSYTWINDSAGRLFWLEHGVKHAPVNGMAINQSIHRTTRLSVMDMLQIPSGPQLLASEVKRSPKGLSEGAVIRNSCGILFQIDRGQRREMLSHYTCEAWGLHITEVLESERSEIMQLPTGFPILPPPRLLSDDL</sequence>
<dbReference type="PANTHER" id="PTHR43179">
    <property type="entry name" value="RHAMNOSYLTRANSFERASE WBBL"/>
    <property type="match status" value="1"/>
</dbReference>
<name>A0A1G7JWL8_9BACL</name>
<dbReference type="CDD" id="cd04186">
    <property type="entry name" value="GT_2_like_c"/>
    <property type="match status" value="1"/>
</dbReference>
<evidence type="ECO:0000313" key="2">
    <source>
        <dbReference type="EMBL" id="SDF29251.1"/>
    </source>
</evidence>
<dbReference type="InterPro" id="IPR029044">
    <property type="entry name" value="Nucleotide-diphossugar_trans"/>
</dbReference>
<dbReference type="STRING" id="670482.SAMN04488542_108130"/>
<dbReference type="PANTHER" id="PTHR43179:SF7">
    <property type="entry name" value="RHAMNOSYLTRANSFERASE WBBL"/>
    <property type="match status" value="1"/>
</dbReference>
<dbReference type="EMBL" id="FNBG01000008">
    <property type="protein sequence ID" value="SDF29251.1"/>
    <property type="molecule type" value="Genomic_DNA"/>
</dbReference>
<feature type="domain" description="Glycosyltransferase 2-like" evidence="1">
    <location>
        <begin position="35"/>
        <end position="202"/>
    </location>
</feature>
<dbReference type="AlphaFoldDB" id="A0A1G7JWL8"/>